<dbReference type="OrthoDB" id="9805309at2"/>
<dbReference type="PROSITE" id="PS50943">
    <property type="entry name" value="HTH_CROC1"/>
    <property type="match status" value="1"/>
</dbReference>
<dbReference type="EMBL" id="BJVK01000009">
    <property type="protein sequence ID" value="GEL28202.1"/>
    <property type="molecule type" value="Genomic_DNA"/>
</dbReference>
<dbReference type="GO" id="GO:0003677">
    <property type="term" value="F:DNA binding"/>
    <property type="evidence" value="ECO:0007669"/>
    <property type="project" value="InterPro"/>
</dbReference>
<reference evidence="1" key="1">
    <citation type="submission" date="2019-07" db="EMBL/GenBank/DDBJ databases">
        <title>Whole genome shotgun sequence of Lactobacillus kefiri NBRC 15888.</title>
        <authorList>
            <person name="Hosoyama A."/>
            <person name="Uohara A."/>
            <person name="Ohji S."/>
            <person name="Ichikawa N."/>
        </authorList>
    </citation>
    <scope>NUCLEOTIDE SEQUENCE [LARGE SCALE GENOMIC DNA]</scope>
    <source>
        <strain evidence="1">NBRC 15888</strain>
    </source>
</reference>
<evidence type="ECO:0000313" key="2">
    <source>
        <dbReference type="Proteomes" id="UP000321893"/>
    </source>
</evidence>
<evidence type="ECO:0000313" key="1">
    <source>
        <dbReference type="EMBL" id="GEL28202.1"/>
    </source>
</evidence>
<dbReference type="SUPFAM" id="SSF47413">
    <property type="entry name" value="lambda repressor-like DNA-binding domains"/>
    <property type="match status" value="1"/>
</dbReference>
<dbReference type="Pfam" id="PF13443">
    <property type="entry name" value="HTH_26"/>
    <property type="match status" value="1"/>
</dbReference>
<dbReference type="Gene3D" id="1.10.260.40">
    <property type="entry name" value="lambda repressor-like DNA-binding domains"/>
    <property type="match status" value="1"/>
</dbReference>
<protein>
    <submittedName>
        <fullName evidence="1">Transcriptional regulator</fullName>
    </submittedName>
</protein>
<sequence length="77" mass="8548">MPIKINLDKILLDRQMSLTELSREVGITMANLSILKTGKAKAVRFSTLEDLCRVLNCQPGDLIEYVPAKGADSESRK</sequence>
<dbReference type="AlphaFoldDB" id="A0A511DTN5"/>
<name>A0A511DTN5_LENKE</name>
<dbReference type="PANTHER" id="PTHR37301">
    <property type="entry name" value="DNA-BINDING PROTEIN-RELATED"/>
    <property type="match status" value="1"/>
</dbReference>
<gene>
    <name evidence="1" type="ORF">LKE01_10220</name>
</gene>
<dbReference type="SMART" id="SM00530">
    <property type="entry name" value="HTH_XRE"/>
    <property type="match status" value="1"/>
</dbReference>
<proteinExistence type="predicted"/>
<dbReference type="InterPro" id="IPR001387">
    <property type="entry name" value="Cro/C1-type_HTH"/>
</dbReference>
<accession>A0A511DTN5</accession>
<comment type="caution">
    <text evidence="1">The sequence shown here is derived from an EMBL/GenBank/DDBJ whole genome shotgun (WGS) entry which is preliminary data.</text>
</comment>
<dbReference type="InterPro" id="IPR010982">
    <property type="entry name" value="Lambda_DNA-bd_dom_sf"/>
</dbReference>
<dbReference type="Proteomes" id="UP000321893">
    <property type="component" value="Unassembled WGS sequence"/>
</dbReference>
<organism evidence="1 2">
    <name type="scientific">Lentilactobacillus kefiri</name>
    <name type="common">Lactobacillus kefiri</name>
    <dbReference type="NCBI Taxonomy" id="33962"/>
    <lineage>
        <taxon>Bacteria</taxon>
        <taxon>Bacillati</taxon>
        <taxon>Bacillota</taxon>
        <taxon>Bacilli</taxon>
        <taxon>Lactobacillales</taxon>
        <taxon>Lactobacillaceae</taxon>
        <taxon>Lentilactobacillus</taxon>
    </lineage>
</organism>
<dbReference type="STRING" id="1423764.FC95_GL001322"/>
<keyword evidence="2" id="KW-1185">Reference proteome</keyword>
<dbReference type="GeneID" id="71567366"/>
<dbReference type="PANTHER" id="PTHR37301:SF1">
    <property type="entry name" value="DNA-BINDING PROTEIN"/>
    <property type="match status" value="1"/>
</dbReference>
<dbReference type="RefSeq" id="WP_054769114.1">
    <property type="nucleotide sequence ID" value="NZ_BJVK01000009.1"/>
</dbReference>